<feature type="compositionally biased region" description="Low complexity" evidence="1">
    <location>
        <begin position="91"/>
        <end position="104"/>
    </location>
</feature>
<organism evidence="2 3">
    <name type="scientific">Hypocrea atroviridis (strain ATCC 20476 / IMI 206040)</name>
    <name type="common">Trichoderma atroviride</name>
    <dbReference type="NCBI Taxonomy" id="452589"/>
    <lineage>
        <taxon>Eukaryota</taxon>
        <taxon>Fungi</taxon>
        <taxon>Dikarya</taxon>
        <taxon>Ascomycota</taxon>
        <taxon>Pezizomycotina</taxon>
        <taxon>Sordariomycetes</taxon>
        <taxon>Hypocreomycetidae</taxon>
        <taxon>Hypocreales</taxon>
        <taxon>Hypocreaceae</taxon>
        <taxon>Trichoderma</taxon>
    </lineage>
</organism>
<dbReference type="OrthoDB" id="4900618at2759"/>
<evidence type="ECO:0000313" key="3">
    <source>
        <dbReference type="Proteomes" id="UP000005426"/>
    </source>
</evidence>
<sequence>MMPEEAQAKAKRRRGERKPANPPLSLLCAAVPFWRPWPHTENPAPLVASHCGGGQGRLDANQVVWLAFRLRQACWEIARASDGGGTGSGHWAGTSTAQQQQRQQRQQRHGTAAIGDARSSTAPRMLVPRRSCCCSLPSTLLRYECLEHQPGRQPCGGWGLVQLAGGYHGWSWWAGFQLMHREVRARQVHEQHEWDPFHWNPSPEVVVYFGPAYSLAGQGRQRHVHDLAGYDLISEAQEI</sequence>
<dbReference type="Proteomes" id="UP000005426">
    <property type="component" value="Unassembled WGS sequence"/>
</dbReference>
<comment type="caution">
    <text evidence="2">The sequence shown here is derived from an EMBL/GenBank/DDBJ whole genome shotgun (WGS) entry which is preliminary data.</text>
</comment>
<keyword evidence="3" id="KW-1185">Reference proteome</keyword>
<evidence type="ECO:0000313" key="2">
    <source>
        <dbReference type="EMBL" id="EHK45309.1"/>
    </source>
</evidence>
<protein>
    <submittedName>
        <fullName evidence="2">Uncharacterized protein</fullName>
    </submittedName>
</protein>
<dbReference type="AlphaFoldDB" id="G9NWF1"/>
<evidence type="ECO:0000256" key="1">
    <source>
        <dbReference type="SAM" id="MobiDB-lite"/>
    </source>
</evidence>
<feature type="region of interest" description="Disordered" evidence="1">
    <location>
        <begin position="85"/>
        <end position="118"/>
    </location>
</feature>
<feature type="region of interest" description="Disordered" evidence="1">
    <location>
        <begin position="1"/>
        <end position="22"/>
    </location>
</feature>
<reference evidence="2 3" key="1">
    <citation type="journal article" date="2011" name="Genome Biol.">
        <title>Comparative genome sequence analysis underscores mycoparasitism as the ancestral life style of Trichoderma.</title>
        <authorList>
            <person name="Kubicek C.P."/>
            <person name="Herrera-Estrella A."/>
            <person name="Seidl-Seiboth V."/>
            <person name="Martinez D.A."/>
            <person name="Druzhinina I.S."/>
            <person name="Thon M."/>
            <person name="Zeilinger S."/>
            <person name="Casas-Flores S."/>
            <person name="Horwitz B.A."/>
            <person name="Mukherjee P.K."/>
            <person name="Mukherjee M."/>
            <person name="Kredics L."/>
            <person name="Alcaraz L.D."/>
            <person name="Aerts A."/>
            <person name="Antal Z."/>
            <person name="Atanasova L."/>
            <person name="Cervantes-Badillo M.G."/>
            <person name="Challacombe J."/>
            <person name="Chertkov O."/>
            <person name="McCluskey K."/>
            <person name="Coulpier F."/>
            <person name="Deshpande N."/>
            <person name="von Doehren H."/>
            <person name="Ebbole D.J."/>
            <person name="Esquivel-Naranjo E.U."/>
            <person name="Fekete E."/>
            <person name="Flipphi M."/>
            <person name="Glaser F."/>
            <person name="Gomez-Rodriguez E.Y."/>
            <person name="Gruber S."/>
            <person name="Han C."/>
            <person name="Henrissat B."/>
            <person name="Hermosa R."/>
            <person name="Hernandez-Onate M."/>
            <person name="Karaffa L."/>
            <person name="Kosti I."/>
            <person name="Le Crom S."/>
            <person name="Lindquist E."/>
            <person name="Lucas S."/>
            <person name="Luebeck M."/>
            <person name="Luebeck P.S."/>
            <person name="Margeot A."/>
            <person name="Metz B."/>
            <person name="Misra M."/>
            <person name="Nevalainen H."/>
            <person name="Omann M."/>
            <person name="Packer N."/>
            <person name="Perrone G."/>
            <person name="Uresti-Rivera E.E."/>
            <person name="Salamov A."/>
            <person name="Schmoll M."/>
            <person name="Seiboth B."/>
            <person name="Shapiro H."/>
            <person name="Sukno S."/>
            <person name="Tamayo-Ramos J.A."/>
            <person name="Tisch D."/>
            <person name="Wiest A."/>
            <person name="Wilkinson H.H."/>
            <person name="Zhang M."/>
            <person name="Coutinho P.M."/>
            <person name="Kenerley C.M."/>
            <person name="Monte E."/>
            <person name="Baker S.E."/>
            <person name="Grigoriev I.V."/>
        </authorList>
    </citation>
    <scope>NUCLEOTIDE SEQUENCE [LARGE SCALE GENOMIC DNA]</scope>
    <source>
        <strain evidence="3">ATCC 20476 / IMI 206040</strain>
    </source>
</reference>
<gene>
    <name evidence="2" type="ORF">TRIATDRAFT_284255</name>
</gene>
<name>G9NWF1_HYPAI</name>
<proteinExistence type="predicted"/>
<dbReference type="EMBL" id="ABDG02000024">
    <property type="protein sequence ID" value="EHK45309.1"/>
    <property type="molecule type" value="Genomic_DNA"/>
</dbReference>
<dbReference type="HOGENOM" id="CLU_1161279_0_0_1"/>
<accession>G9NWF1</accession>